<comment type="caution">
    <text evidence="1">The sequence shown here is derived from an EMBL/GenBank/DDBJ whole genome shotgun (WGS) entry which is preliminary data.</text>
</comment>
<evidence type="ECO:0000313" key="1">
    <source>
        <dbReference type="EMBL" id="HAT1597834.1"/>
    </source>
</evidence>
<evidence type="ECO:0000313" key="2">
    <source>
        <dbReference type="Proteomes" id="UP000861567"/>
    </source>
</evidence>
<reference evidence="1" key="1">
    <citation type="journal article" date="2018" name="Genome Biol.">
        <title>SKESA: strategic k-mer extension for scrupulous assemblies.</title>
        <authorList>
            <person name="Souvorov A."/>
            <person name="Agarwala R."/>
            <person name="Lipman D.J."/>
        </authorList>
    </citation>
    <scope>NUCLEOTIDE SEQUENCE</scope>
    <source>
        <strain evidence="1">D3612</strain>
    </source>
</reference>
<feature type="non-terminal residue" evidence="1">
    <location>
        <position position="1"/>
    </location>
</feature>
<accession>A0AAN5R6M3</accession>
<dbReference type="Proteomes" id="UP000861567">
    <property type="component" value="Unassembled WGS sequence"/>
</dbReference>
<dbReference type="InterPro" id="IPR012337">
    <property type="entry name" value="RNaseH-like_sf"/>
</dbReference>
<protein>
    <submittedName>
        <fullName evidence="1">Transposase</fullName>
    </submittedName>
</protein>
<dbReference type="AlphaFoldDB" id="A0AAN5R6M3"/>
<organism evidence="1 2">
    <name type="scientific">Legionella pneumophila</name>
    <dbReference type="NCBI Taxonomy" id="446"/>
    <lineage>
        <taxon>Bacteria</taxon>
        <taxon>Pseudomonadati</taxon>
        <taxon>Pseudomonadota</taxon>
        <taxon>Gammaproteobacteria</taxon>
        <taxon>Legionellales</taxon>
        <taxon>Legionellaceae</taxon>
        <taxon>Legionella</taxon>
    </lineage>
</organism>
<sequence length="179" mass="20975">IESVRWQYSGNAHGIVRGIGLVNCIYINPETKEFWLIDYRIFDPERDGKSKVDHVEDMLKNALYSKQLSFKTVLVDTWYASNKFMLFVHNLGKYFYCPIKRNRLVRPAGSKEHYRAVTELNWTEEELKLGKIIRLKGMPGDFYMKLFRVPVSTNRTDYVATNDPSQHCSHDTQDVCAMR</sequence>
<gene>
    <name evidence="1" type="ORF">I8Y58_003123</name>
</gene>
<dbReference type="SUPFAM" id="SSF53098">
    <property type="entry name" value="Ribonuclease H-like"/>
    <property type="match status" value="1"/>
</dbReference>
<feature type="non-terminal residue" evidence="1">
    <location>
        <position position="179"/>
    </location>
</feature>
<name>A0AAN5R6M3_LEGPN</name>
<dbReference type="EMBL" id="DACSEI010000103">
    <property type="protein sequence ID" value="HAT1597834.1"/>
    <property type="molecule type" value="Genomic_DNA"/>
</dbReference>
<proteinExistence type="predicted"/>
<reference evidence="1" key="2">
    <citation type="submission" date="2020-11" db="EMBL/GenBank/DDBJ databases">
        <authorList>
            <consortium name="NCBI Pathogen Detection Project"/>
        </authorList>
    </citation>
    <scope>NUCLEOTIDE SEQUENCE</scope>
    <source>
        <strain evidence="1">D3612</strain>
    </source>
</reference>